<dbReference type="InterPro" id="IPR025489">
    <property type="entry name" value="DUF4381"/>
</dbReference>
<reference evidence="3" key="1">
    <citation type="journal article" date="2019" name="Int. J. Syst. Evol. Microbiol.">
        <title>The Global Catalogue of Microorganisms (GCM) 10K type strain sequencing project: providing services to taxonomists for standard genome sequencing and annotation.</title>
        <authorList>
            <consortium name="The Broad Institute Genomics Platform"/>
            <consortium name="The Broad Institute Genome Sequencing Center for Infectious Disease"/>
            <person name="Wu L."/>
            <person name="Ma J."/>
        </authorList>
    </citation>
    <scope>NUCLEOTIDE SEQUENCE [LARGE SCALE GENOMIC DNA]</scope>
    <source>
        <strain evidence="3">CGMCC 1.10131</strain>
    </source>
</reference>
<dbReference type="RefSeq" id="WP_055732056.1">
    <property type="nucleotide sequence ID" value="NZ_BMDY01000014.1"/>
</dbReference>
<name>A0ABQ1I2H9_9ALTE</name>
<dbReference type="Pfam" id="PF14316">
    <property type="entry name" value="DUF4381"/>
    <property type="match status" value="1"/>
</dbReference>
<accession>A0ABQ1I2H9</accession>
<sequence length="176" mass="19893">MPEQTNPLADLNDIILPTEFETALPALGWWLLAGFMIVLLLLALFIAWRYWRLNQPRREAMAQLKQAELSFAELNLLLKRLALSYYPRQQVASLSGEAWLAFLDSKVKVASGSFLELSAQWQHCLYAATPSSDSLACRDMAEQWIKRCRAPLTLATLFSLKGRNAVDNSARGEQHV</sequence>
<organism evidence="2 3">
    <name type="scientific">Agarivorans gilvus</name>
    <dbReference type="NCBI Taxonomy" id="680279"/>
    <lineage>
        <taxon>Bacteria</taxon>
        <taxon>Pseudomonadati</taxon>
        <taxon>Pseudomonadota</taxon>
        <taxon>Gammaproteobacteria</taxon>
        <taxon>Alteromonadales</taxon>
        <taxon>Alteromonadaceae</taxon>
        <taxon>Agarivorans</taxon>
    </lineage>
</organism>
<evidence type="ECO:0000313" key="3">
    <source>
        <dbReference type="Proteomes" id="UP000651977"/>
    </source>
</evidence>
<evidence type="ECO:0000313" key="2">
    <source>
        <dbReference type="EMBL" id="GGB10240.1"/>
    </source>
</evidence>
<keyword evidence="1" id="KW-0812">Transmembrane</keyword>
<dbReference type="EMBL" id="BMDY01000014">
    <property type="protein sequence ID" value="GGB10240.1"/>
    <property type="molecule type" value="Genomic_DNA"/>
</dbReference>
<feature type="transmembrane region" description="Helical" evidence="1">
    <location>
        <begin position="27"/>
        <end position="51"/>
    </location>
</feature>
<comment type="caution">
    <text evidence="2">The sequence shown here is derived from an EMBL/GenBank/DDBJ whole genome shotgun (WGS) entry which is preliminary data.</text>
</comment>
<protein>
    <submittedName>
        <fullName evidence="2">Membrane protein</fullName>
    </submittedName>
</protein>
<keyword evidence="1" id="KW-0472">Membrane</keyword>
<evidence type="ECO:0000256" key="1">
    <source>
        <dbReference type="SAM" id="Phobius"/>
    </source>
</evidence>
<keyword evidence="3" id="KW-1185">Reference proteome</keyword>
<keyword evidence="1" id="KW-1133">Transmembrane helix</keyword>
<proteinExistence type="predicted"/>
<gene>
    <name evidence="2" type="ORF">GCM10007414_24530</name>
</gene>
<dbReference type="Proteomes" id="UP000651977">
    <property type="component" value="Unassembled WGS sequence"/>
</dbReference>